<dbReference type="Pfam" id="PF05347">
    <property type="entry name" value="Complex1_LYR"/>
    <property type="match status" value="1"/>
</dbReference>
<proteinExistence type="predicted"/>
<comment type="caution">
    <text evidence="3">The sequence shown here is derived from an EMBL/GenBank/DDBJ whole genome shotgun (WGS) entry which is preliminary data.</text>
</comment>
<dbReference type="OrthoDB" id="190541at2759"/>
<evidence type="ECO:0000313" key="4">
    <source>
        <dbReference type="Proteomes" id="UP001153069"/>
    </source>
</evidence>
<dbReference type="CDD" id="cd20251">
    <property type="entry name" value="Complex1_LYR_SF"/>
    <property type="match status" value="1"/>
</dbReference>
<organism evidence="3 4">
    <name type="scientific">Seminavis robusta</name>
    <dbReference type="NCBI Taxonomy" id="568900"/>
    <lineage>
        <taxon>Eukaryota</taxon>
        <taxon>Sar</taxon>
        <taxon>Stramenopiles</taxon>
        <taxon>Ochrophyta</taxon>
        <taxon>Bacillariophyta</taxon>
        <taxon>Bacillariophyceae</taxon>
        <taxon>Bacillariophycidae</taxon>
        <taxon>Naviculales</taxon>
        <taxon>Naviculaceae</taxon>
        <taxon>Seminavis</taxon>
    </lineage>
</organism>
<protein>
    <recommendedName>
        <fullName evidence="2">Complex 1 LYR protein domain-containing protein</fullName>
    </recommendedName>
</protein>
<dbReference type="InterPro" id="IPR008011">
    <property type="entry name" value="Complex1_LYR_dom"/>
</dbReference>
<dbReference type="PANTHER" id="PTHR47579">
    <property type="entry name" value="COMPLEX 1 LYR PROTEIN"/>
    <property type="match status" value="1"/>
</dbReference>
<dbReference type="AlphaFoldDB" id="A0A9N8E8H2"/>
<accession>A0A9N8E8H2</accession>
<dbReference type="Proteomes" id="UP001153069">
    <property type="component" value="Unassembled WGS sequence"/>
</dbReference>
<feature type="region of interest" description="Disordered" evidence="1">
    <location>
        <begin position="82"/>
        <end position="110"/>
    </location>
</feature>
<gene>
    <name evidence="3" type="ORF">SEMRO_770_G200030.1</name>
</gene>
<dbReference type="EMBL" id="CAICTM010000769">
    <property type="protein sequence ID" value="CAB9516258.1"/>
    <property type="molecule type" value="Genomic_DNA"/>
</dbReference>
<evidence type="ECO:0000256" key="1">
    <source>
        <dbReference type="SAM" id="MobiDB-lite"/>
    </source>
</evidence>
<feature type="compositionally biased region" description="Basic and acidic residues" evidence="1">
    <location>
        <begin position="88"/>
        <end position="110"/>
    </location>
</feature>
<evidence type="ECO:0000259" key="2">
    <source>
        <dbReference type="Pfam" id="PF05347"/>
    </source>
</evidence>
<keyword evidence="4" id="KW-1185">Reference proteome</keyword>
<feature type="domain" description="Complex 1 LYR protein" evidence="2">
    <location>
        <begin position="10"/>
        <end position="66"/>
    </location>
</feature>
<sequence length="110" mass="12581">MSLSGIPKTSLQLYRDCLRLVRYVAPGESKKAVALRSIVRNEFAKNREVQEEQQLQALRANAIRALSNYLLFQNASSDPKVKQAVQSFHDRHVSSARETQKNKEDNNPQR</sequence>
<evidence type="ECO:0000313" key="3">
    <source>
        <dbReference type="EMBL" id="CAB9516258.1"/>
    </source>
</evidence>
<reference evidence="3" key="1">
    <citation type="submission" date="2020-06" db="EMBL/GenBank/DDBJ databases">
        <authorList>
            <consortium name="Plant Systems Biology data submission"/>
        </authorList>
    </citation>
    <scope>NUCLEOTIDE SEQUENCE</scope>
    <source>
        <strain evidence="3">D6</strain>
    </source>
</reference>
<name>A0A9N8E8H2_9STRA</name>
<dbReference type="PANTHER" id="PTHR47579:SF3">
    <property type="entry name" value="COMPLEX 1 LYR PROTEIN DOMAIN-CONTAINING PROTEIN"/>
    <property type="match status" value="1"/>
</dbReference>